<dbReference type="Pfam" id="PF12697">
    <property type="entry name" value="Abhydrolase_6"/>
    <property type="match status" value="1"/>
</dbReference>
<dbReference type="SUPFAM" id="SSF53474">
    <property type="entry name" value="alpha/beta-Hydrolases"/>
    <property type="match status" value="1"/>
</dbReference>
<evidence type="ECO:0000259" key="1">
    <source>
        <dbReference type="Pfam" id="PF12697"/>
    </source>
</evidence>
<dbReference type="GO" id="GO:0080030">
    <property type="term" value="F:methyl indole-3-acetate esterase activity"/>
    <property type="evidence" value="ECO:0007669"/>
    <property type="project" value="TreeGrafter"/>
</dbReference>
<dbReference type="PANTHER" id="PTHR10992:SF1086">
    <property type="entry name" value="AB HYDROLASE-1 DOMAIN-CONTAINING PROTEIN"/>
    <property type="match status" value="1"/>
</dbReference>
<dbReference type="Gene3D" id="3.40.50.1820">
    <property type="entry name" value="alpha/beta hydrolase"/>
    <property type="match status" value="1"/>
</dbReference>
<sequence length="244" mass="27219">MTTFVLVHGASHGSWCWDKVVPLLEAQGHRAIAIDLPGNTYGEFDIPHREITLDTYAQHVCKVLDQIDEPVVLVGHSLGGLTITQTAEYRPDMIRTLVYLTAVLITSGESFIPVASRDAESIRKALYREGRNTVSDDLGTVIYDETGVRNLFFNDCFDDDFTWANSMLVPQPSSPYIDLMQTTEENFGRVPRVFIECLKDQALSPELQKGMYTKLPCQRIMTLDTGHSPFLSAPEALVAHLVSV</sequence>
<proteinExistence type="predicted"/>
<reference evidence="2" key="1">
    <citation type="submission" date="2018-05" db="EMBL/GenBank/DDBJ databases">
        <authorList>
            <person name="Lanie J.A."/>
            <person name="Ng W.-L."/>
            <person name="Kazmierczak K.M."/>
            <person name="Andrzejewski T.M."/>
            <person name="Davidsen T.M."/>
            <person name="Wayne K.J."/>
            <person name="Tettelin H."/>
            <person name="Glass J.I."/>
            <person name="Rusch D."/>
            <person name="Podicherti R."/>
            <person name="Tsui H.-C.T."/>
            <person name="Winkler M.E."/>
        </authorList>
    </citation>
    <scope>NUCLEOTIDE SEQUENCE</scope>
</reference>
<name>A0A381RMS7_9ZZZZ</name>
<dbReference type="InterPro" id="IPR029058">
    <property type="entry name" value="AB_hydrolase_fold"/>
</dbReference>
<accession>A0A381RMS7</accession>
<protein>
    <recommendedName>
        <fullName evidence="1">AB hydrolase-1 domain-containing protein</fullName>
    </recommendedName>
</protein>
<dbReference type="InterPro" id="IPR000073">
    <property type="entry name" value="AB_hydrolase_1"/>
</dbReference>
<dbReference type="InterPro" id="IPR045889">
    <property type="entry name" value="MES/HNL"/>
</dbReference>
<dbReference type="EMBL" id="UINC01002124">
    <property type="protein sequence ID" value="SUZ93176.1"/>
    <property type="molecule type" value="Genomic_DNA"/>
</dbReference>
<gene>
    <name evidence="2" type="ORF">METZ01_LOCUS46030</name>
</gene>
<dbReference type="AlphaFoldDB" id="A0A381RMS7"/>
<feature type="domain" description="AB hydrolase-1" evidence="1">
    <location>
        <begin position="4"/>
        <end position="239"/>
    </location>
</feature>
<evidence type="ECO:0000313" key="2">
    <source>
        <dbReference type="EMBL" id="SUZ93176.1"/>
    </source>
</evidence>
<dbReference type="GO" id="GO:0080032">
    <property type="term" value="F:methyl jasmonate esterase activity"/>
    <property type="evidence" value="ECO:0007669"/>
    <property type="project" value="TreeGrafter"/>
</dbReference>
<organism evidence="2">
    <name type="scientific">marine metagenome</name>
    <dbReference type="NCBI Taxonomy" id="408172"/>
    <lineage>
        <taxon>unclassified sequences</taxon>
        <taxon>metagenomes</taxon>
        <taxon>ecological metagenomes</taxon>
    </lineage>
</organism>
<dbReference type="PANTHER" id="PTHR10992">
    <property type="entry name" value="METHYLESTERASE FAMILY MEMBER"/>
    <property type="match status" value="1"/>
</dbReference>